<organism evidence="2 3">
    <name type="scientific">Ooceraea biroi</name>
    <name type="common">Clonal raider ant</name>
    <name type="synonym">Cerapachys biroi</name>
    <dbReference type="NCBI Taxonomy" id="2015173"/>
    <lineage>
        <taxon>Eukaryota</taxon>
        <taxon>Metazoa</taxon>
        <taxon>Ecdysozoa</taxon>
        <taxon>Arthropoda</taxon>
        <taxon>Hexapoda</taxon>
        <taxon>Insecta</taxon>
        <taxon>Pterygota</taxon>
        <taxon>Neoptera</taxon>
        <taxon>Endopterygota</taxon>
        <taxon>Hymenoptera</taxon>
        <taxon>Apocrita</taxon>
        <taxon>Aculeata</taxon>
        <taxon>Formicoidea</taxon>
        <taxon>Formicidae</taxon>
        <taxon>Dorylinae</taxon>
        <taxon>Ooceraea</taxon>
    </lineage>
</organism>
<sequence>ENLKWLEEYCNMPLRDVRTPPGSRKSVRRENRHSLISCVSKEGERGKKEAAMGRREDARGWSERVDEPGSEVG</sequence>
<feature type="compositionally biased region" description="Basic and acidic residues" evidence="1">
    <location>
        <begin position="41"/>
        <end position="67"/>
    </location>
</feature>
<evidence type="ECO:0000256" key="1">
    <source>
        <dbReference type="SAM" id="MobiDB-lite"/>
    </source>
</evidence>
<evidence type="ECO:0000313" key="2">
    <source>
        <dbReference type="EMBL" id="EZA58845.1"/>
    </source>
</evidence>
<feature type="region of interest" description="Disordered" evidence="1">
    <location>
        <begin position="40"/>
        <end position="73"/>
    </location>
</feature>
<proteinExistence type="predicted"/>
<evidence type="ECO:0000313" key="3">
    <source>
        <dbReference type="Proteomes" id="UP000053097"/>
    </source>
</evidence>
<dbReference type="EMBL" id="KK107119">
    <property type="protein sequence ID" value="EZA58845.1"/>
    <property type="molecule type" value="Genomic_DNA"/>
</dbReference>
<gene>
    <name evidence="2" type="ORF">X777_15014</name>
</gene>
<reference evidence="2 3" key="1">
    <citation type="journal article" date="2014" name="Curr. Biol.">
        <title>The genome of the clonal raider ant Cerapachys biroi.</title>
        <authorList>
            <person name="Oxley P.R."/>
            <person name="Ji L."/>
            <person name="Fetter-Pruneda I."/>
            <person name="McKenzie S.K."/>
            <person name="Li C."/>
            <person name="Hu H."/>
            <person name="Zhang G."/>
            <person name="Kronauer D.J."/>
        </authorList>
    </citation>
    <scope>NUCLEOTIDE SEQUENCE [LARGE SCALE GENOMIC DNA]</scope>
</reference>
<keyword evidence="3" id="KW-1185">Reference proteome</keyword>
<accession>A0A026WS17</accession>
<dbReference type="AlphaFoldDB" id="A0A026WS17"/>
<dbReference type="Proteomes" id="UP000053097">
    <property type="component" value="Unassembled WGS sequence"/>
</dbReference>
<feature type="non-terminal residue" evidence="2">
    <location>
        <position position="1"/>
    </location>
</feature>
<name>A0A026WS17_OOCBI</name>
<protein>
    <submittedName>
        <fullName evidence="2">Uncharacterized protein</fullName>
    </submittedName>
</protein>